<dbReference type="SUPFAM" id="SSF46785">
    <property type="entry name" value="Winged helix' DNA-binding domain"/>
    <property type="match status" value="1"/>
</dbReference>
<organism evidence="2 3">
    <name type="scientific">Cryobacterium algoritolerans</name>
    <dbReference type="NCBI Taxonomy" id="1259184"/>
    <lineage>
        <taxon>Bacteria</taxon>
        <taxon>Bacillati</taxon>
        <taxon>Actinomycetota</taxon>
        <taxon>Actinomycetes</taxon>
        <taxon>Micrococcales</taxon>
        <taxon>Microbacteriaceae</taxon>
        <taxon>Cryobacterium</taxon>
    </lineage>
</organism>
<dbReference type="InterPro" id="IPR036390">
    <property type="entry name" value="WH_DNA-bd_sf"/>
</dbReference>
<keyword evidence="3" id="KW-1185">Reference proteome</keyword>
<feature type="domain" description="HTH marR-type" evidence="1">
    <location>
        <begin position="1"/>
        <end position="133"/>
    </location>
</feature>
<dbReference type="Proteomes" id="UP000298412">
    <property type="component" value="Unassembled WGS sequence"/>
</dbReference>
<dbReference type="GO" id="GO:0003700">
    <property type="term" value="F:DNA-binding transcription factor activity"/>
    <property type="evidence" value="ECO:0007669"/>
    <property type="project" value="InterPro"/>
</dbReference>
<comment type="caution">
    <text evidence="2">The sequence shown here is derived from an EMBL/GenBank/DDBJ whole genome shotgun (WGS) entry which is preliminary data.</text>
</comment>
<dbReference type="InterPro" id="IPR039422">
    <property type="entry name" value="MarR/SlyA-like"/>
</dbReference>
<dbReference type="AlphaFoldDB" id="A0A4R8WT52"/>
<evidence type="ECO:0000259" key="1">
    <source>
        <dbReference type="PROSITE" id="PS50995"/>
    </source>
</evidence>
<dbReference type="GO" id="GO:0006950">
    <property type="term" value="P:response to stress"/>
    <property type="evidence" value="ECO:0007669"/>
    <property type="project" value="TreeGrafter"/>
</dbReference>
<dbReference type="Pfam" id="PF12802">
    <property type="entry name" value="MarR_2"/>
    <property type="match status" value="1"/>
</dbReference>
<gene>
    <name evidence="2" type="ORF">E3O19_10990</name>
</gene>
<evidence type="ECO:0000313" key="2">
    <source>
        <dbReference type="EMBL" id="TFC14702.1"/>
    </source>
</evidence>
<reference evidence="2 3" key="1">
    <citation type="submission" date="2019-03" db="EMBL/GenBank/DDBJ databases">
        <title>Genomics of glacier-inhabiting Cryobacterium strains.</title>
        <authorList>
            <person name="Liu Q."/>
            <person name="Xin Y.-H."/>
        </authorList>
    </citation>
    <scope>NUCLEOTIDE SEQUENCE [LARGE SCALE GENOMIC DNA]</scope>
    <source>
        <strain evidence="2 3">MDT1-3</strain>
    </source>
</reference>
<accession>A0A4R8WT52</accession>
<dbReference type="RefSeq" id="WP_134567533.1">
    <property type="nucleotide sequence ID" value="NZ_SOFP01000047.1"/>
</dbReference>
<dbReference type="InterPro" id="IPR036388">
    <property type="entry name" value="WH-like_DNA-bd_sf"/>
</dbReference>
<dbReference type="Gene3D" id="1.10.10.10">
    <property type="entry name" value="Winged helix-like DNA-binding domain superfamily/Winged helix DNA-binding domain"/>
    <property type="match status" value="1"/>
</dbReference>
<dbReference type="PANTHER" id="PTHR33164:SF102">
    <property type="entry name" value="TRANSCRIPTIONAL REGULATORY PROTEIN"/>
    <property type="match status" value="1"/>
</dbReference>
<dbReference type="PROSITE" id="PS50995">
    <property type="entry name" value="HTH_MARR_2"/>
    <property type="match status" value="1"/>
</dbReference>
<protein>
    <submittedName>
        <fullName evidence="2">MarR family transcriptional regulator</fullName>
    </submittedName>
</protein>
<dbReference type="OrthoDB" id="162531at2"/>
<sequence length="151" mass="16429">MSLDINRLVRSLRIELGILNDRIAEAAGLNPRDLDILDVIDREGPCTPGYLTARTGVRAATLTGVLVRLEADGWLSRSRNPHDGRSAQLSATGRFDELHDGFASADEQARLVAASLDPRSRQSIATFLEQIVQVARVASDTLGNQAHESRT</sequence>
<proteinExistence type="predicted"/>
<evidence type="ECO:0000313" key="3">
    <source>
        <dbReference type="Proteomes" id="UP000298412"/>
    </source>
</evidence>
<dbReference type="InterPro" id="IPR000835">
    <property type="entry name" value="HTH_MarR-typ"/>
</dbReference>
<dbReference type="SMART" id="SM00347">
    <property type="entry name" value="HTH_MARR"/>
    <property type="match status" value="1"/>
</dbReference>
<dbReference type="EMBL" id="SOFP01000047">
    <property type="protein sequence ID" value="TFC14702.1"/>
    <property type="molecule type" value="Genomic_DNA"/>
</dbReference>
<name>A0A4R8WT52_9MICO</name>
<dbReference type="PANTHER" id="PTHR33164">
    <property type="entry name" value="TRANSCRIPTIONAL REGULATOR, MARR FAMILY"/>
    <property type="match status" value="1"/>
</dbReference>